<evidence type="ECO:0000256" key="7">
    <source>
        <dbReference type="ARBA" id="ARBA00037966"/>
    </source>
</evidence>
<evidence type="ECO:0000313" key="15">
    <source>
        <dbReference type="Proteomes" id="UP001217918"/>
    </source>
</evidence>
<dbReference type="InterPro" id="IPR017441">
    <property type="entry name" value="Protein_kinase_ATP_BS"/>
</dbReference>
<name>A0AAD9MB56_9PEZI</name>
<dbReference type="Proteomes" id="UP001217918">
    <property type="component" value="Unassembled WGS sequence"/>
</dbReference>
<comment type="catalytic activity">
    <reaction evidence="10">
        <text>L-tyrosyl-[protein] + ATP = O-phospho-L-tyrosyl-[protein] + ADP + H(+)</text>
        <dbReference type="Rhea" id="RHEA:10596"/>
        <dbReference type="Rhea" id="RHEA-COMP:10136"/>
        <dbReference type="Rhea" id="RHEA-COMP:20101"/>
        <dbReference type="ChEBI" id="CHEBI:15378"/>
        <dbReference type="ChEBI" id="CHEBI:30616"/>
        <dbReference type="ChEBI" id="CHEBI:46858"/>
        <dbReference type="ChEBI" id="CHEBI:61978"/>
        <dbReference type="ChEBI" id="CHEBI:456216"/>
        <dbReference type="EC" id="2.7.12.1"/>
    </reaction>
</comment>
<dbReference type="InterPro" id="IPR051175">
    <property type="entry name" value="CLK_kinases"/>
</dbReference>
<dbReference type="Pfam" id="PF00069">
    <property type="entry name" value="Pkinase"/>
    <property type="match status" value="1"/>
</dbReference>
<keyword evidence="6 11" id="KW-0067">ATP-binding</keyword>
<evidence type="ECO:0000259" key="13">
    <source>
        <dbReference type="PROSITE" id="PS50011"/>
    </source>
</evidence>
<feature type="region of interest" description="Disordered" evidence="12">
    <location>
        <begin position="1"/>
        <end position="25"/>
    </location>
</feature>
<sequence length="722" mass="80686">MSTPTTATATLPPYRPHQPHLAHHHSIYTPPIPSFRPANALVPSAPRLLYPPIVNSPVVSSAVVNSPACSVAGQKASHGMSVSSSLHSPTTLPPGVHHIPYPTMPTQIQVASPADQQHTRKRRRSREPDWNLFYKNGLPKEIIVIDDDTPEPGPSVVTTSSSATLAAPTTLPNTYAHVQPTDAVNDPSTHHQAKRRRRDDEPVYFDPVHHSQLTASQTTTPYQIASPSQSAGSSDRTASAINTTAPTSLGSLSSNSQYDYEVQPGQKRKRTTRQQIAIEARRREAGALVDALTCYKPPPHPPKKASDVSVKVITDNTPGHNVRVDDDDGHYIVVPDADLTDRYQMIKLLGQGTFGKVVQARDRRRNKLVAIKIIRSVQKYRDASKIELRVLATLKANDEENHNRCIHLRDCFDYRGHICIVMDLLGQSVFDFLKSNVFVPFPNSQIQSFARQLLTSVAFLHDLNLIHTDLKPENILLCCNDYQTFTYNRKIPSSSNQATRQAVQRKVLLDTEIRLIDFGSATFQDEYHSSVVSTRHYRAPEIILGLGWSYPCDIWSIGCILVEFFTGDALFQTHDNLEHLAMMEAVVGSRIDSALVSQVNRSSRSANNPASKYFKRGKLDYPSQETTRASRRFVKAMKRLDDIIPSSNRFLVLFLDLLKKLFVYDPQKRITAKAALQHPWFREAAIPDDGSEAARIRMERMRMNSEAHQANGTRLPAIHRAA</sequence>
<feature type="domain" description="Protein kinase" evidence="13">
    <location>
        <begin position="343"/>
        <end position="681"/>
    </location>
</feature>
<keyword evidence="3" id="KW-0808">Transferase</keyword>
<dbReference type="GO" id="GO:0004674">
    <property type="term" value="F:protein serine/threonine kinase activity"/>
    <property type="evidence" value="ECO:0007669"/>
    <property type="project" value="UniProtKB-KW"/>
</dbReference>
<dbReference type="AlphaFoldDB" id="A0AAD9MB56"/>
<dbReference type="Gene3D" id="3.30.200.20">
    <property type="entry name" value="Phosphorylase Kinase, domain 1"/>
    <property type="match status" value="1"/>
</dbReference>
<comment type="caution">
    <text evidence="14">The sequence shown here is derived from an EMBL/GenBank/DDBJ whole genome shotgun (WGS) entry which is preliminary data.</text>
</comment>
<keyword evidence="4 11" id="KW-0547">Nucleotide-binding</keyword>
<evidence type="ECO:0000313" key="14">
    <source>
        <dbReference type="EMBL" id="KAK2066601.1"/>
    </source>
</evidence>
<dbReference type="PROSITE" id="PS00108">
    <property type="entry name" value="PROTEIN_KINASE_ST"/>
    <property type="match status" value="1"/>
</dbReference>
<dbReference type="PROSITE" id="PS50011">
    <property type="entry name" value="PROTEIN_KINASE_DOM"/>
    <property type="match status" value="1"/>
</dbReference>
<feature type="compositionally biased region" description="Low complexity" evidence="12">
    <location>
        <begin position="1"/>
        <end position="12"/>
    </location>
</feature>
<dbReference type="Gene3D" id="1.10.510.10">
    <property type="entry name" value="Transferase(Phosphotransferase) domain 1"/>
    <property type="match status" value="1"/>
</dbReference>
<dbReference type="PANTHER" id="PTHR45646">
    <property type="entry name" value="SERINE/THREONINE-PROTEIN KINASE DOA-RELATED"/>
    <property type="match status" value="1"/>
</dbReference>
<evidence type="ECO:0000256" key="1">
    <source>
        <dbReference type="ARBA" id="ARBA00013203"/>
    </source>
</evidence>
<dbReference type="PANTHER" id="PTHR45646:SF11">
    <property type="entry name" value="SERINE_THREONINE-PROTEIN KINASE DOA"/>
    <property type="match status" value="1"/>
</dbReference>
<dbReference type="EMBL" id="JAQQPM010000001">
    <property type="protein sequence ID" value="KAK2066601.1"/>
    <property type="molecule type" value="Genomic_DNA"/>
</dbReference>
<dbReference type="GO" id="GO:0005524">
    <property type="term" value="F:ATP binding"/>
    <property type="evidence" value="ECO:0007669"/>
    <property type="project" value="UniProtKB-UniRule"/>
</dbReference>
<dbReference type="InterPro" id="IPR000719">
    <property type="entry name" value="Prot_kinase_dom"/>
</dbReference>
<proteinExistence type="inferred from homology"/>
<comment type="catalytic activity">
    <reaction evidence="8">
        <text>L-seryl-[protein] + ATP = O-phospho-L-seryl-[protein] + ADP + H(+)</text>
        <dbReference type="Rhea" id="RHEA:17989"/>
        <dbReference type="Rhea" id="RHEA-COMP:9863"/>
        <dbReference type="Rhea" id="RHEA-COMP:11604"/>
        <dbReference type="ChEBI" id="CHEBI:15378"/>
        <dbReference type="ChEBI" id="CHEBI:29999"/>
        <dbReference type="ChEBI" id="CHEBI:30616"/>
        <dbReference type="ChEBI" id="CHEBI:83421"/>
        <dbReference type="ChEBI" id="CHEBI:456216"/>
        <dbReference type="EC" id="2.7.12.1"/>
    </reaction>
</comment>
<dbReference type="SUPFAM" id="SSF56112">
    <property type="entry name" value="Protein kinase-like (PK-like)"/>
    <property type="match status" value="1"/>
</dbReference>
<dbReference type="PROSITE" id="PS00107">
    <property type="entry name" value="PROTEIN_KINASE_ATP"/>
    <property type="match status" value="1"/>
</dbReference>
<organism evidence="14 15">
    <name type="scientific">Phyllachora maydis</name>
    <dbReference type="NCBI Taxonomy" id="1825666"/>
    <lineage>
        <taxon>Eukaryota</taxon>
        <taxon>Fungi</taxon>
        <taxon>Dikarya</taxon>
        <taxon>Ascomycota</taxon>
        <taxon>Pezizomycotina</taxon>
        <taxon>Sordariomycetes</taxon>
        <taxon>Sordariomycetidae</taxon>
        <taxon>Phyllachorales</taxon>
        <taxon>Phyllachoraceae</taxon>
        <taxon>Phyllachora</taxon>
    </lineage>
</organism>
<evidence type="ECO:0000256" key="9">
    <source>
        <dbReference type="ARBA" id="ARBA00049308"/>
    </source>
</evidence>
<keyword evidence="15" id="KW-1185">Reference proteome</keyword>
<protein>
    <recommendedName>
        <fullName evidence="1">dual-specificity kinase</fullName>
        <ecNumber evidence="1">2.7.12.1</ecNumber>
    </recommendedName>
</protein>
<gene>
    <name evidence="14" type="ORF">P8C59_000406</name>
</gene>
<evidence type="ECO:0000256" key="2">
    <source>
        <dbReference type="ARBA" id="ARBA00022527"/>
    </source>
</evidence>
<dbReference type="SMART" id="SM00220">
    <property type="entry name" value="S_TKc"/>
    <property type="match status" value="1"/>
</dbReference>
<dbReference type="InterPro" id="IPR008271">
    <property type="entry name" value="Ser/Thr_kinase_AS"/>
</dbReference>
<evidence type="ECO:0000256" key="3">
    <source>
        <dbReference type="ARBA" id="ARBA00022679"/>
    </source>
</evidence>
<evidence type="ECO:0000256" key="5">
    <source>
        <dbReference type="ARBA" id="ARBA00022777"/>
    </source>
</evidence>
<feature type="binding site" evidence="11">
    <location>
        <position position="372"/>
    </location>
    <ligand>
        <name>ATP</name>
        <dbReference type="ChEBI" id="CHEBI:30616"/>
    </ligand>
</feature>
<evidence type="ECO:0000256" key="6">
    <source>
        <dbReference type="ARBA" id="ARBA00022840"/>
    </source>
</evidence>
<keyword evidence="5" id="KW-0418">Kinase</keyword>
<dbReference type="GO" id="GO:0004712">
    <property type="term" value="F:protein serine/threonine/tyrosine kinase activity"/>
    <property type="evidence" value="ECO:0007669"/>
    <property type="project" value="UniProtKB-EC"/>
</dbReference>
<dbReference type="GO" id="GO:0043484">
    <property type="term" value="P:regulation of RNA splicing"/>
    <property type="evidence" value="ECO:0007669"/>
    <property type="project" value="TreeGrafter"/>
</dbReference>
<evidence type="ECO:0000256" key="12">
    <source>
        <dbReference type="SAM" id="MobiDB-lite"/>
    </source>
</evidence>
<evidence type="ECO:0000256" key="8">
    <source>
        <dbReference type="ARBA" id="ARBA00049003"/>
    </source>
</evidence>
<keyword evidence="2" id="KW-0723">Serine/threonine-protein kinase</keyword>
<dbReference type="FunFam" id="1.10.510.10:FF:000612">
    <property type="entry name" value="Serine/threonine-protein kinase AFC2"/>
    <property type="match status" value="1"/>
</dbReference>
<evidence type="ECO:0000256" key="4">
    <source>
        <dbReference type="ARBA" id="ARBA00022741"/>
    </source>
</evidence>
<evidence type="ECO:0000256" key="11">
    <source>
        <dbReference type="PROSITE-ProRule" id="PRU10141"/>
    </source>
</evidence>
<feature type="compositionally biased region" description="Polar residues" evidence="12">
    <location>
        <begin position="211"/>
        <end position="258"/>
    </location>
</feature>
<comment type="catalytic activity">
    <reaction evidence="9">
        <text>L-threonyl-[protein] + ATP = O-phospho-L-threonyl-[protein] + ADP + H(+)</text>
        <dbReference type="Rhea" id="RHEA:46608"/>
        <dbReference type="Rhea" id="RHEA-COMP:11060"/>
        <dbReference type="Rhea" id="RHEA-COMP:11605"/>
        <dbReference type="ChEBI" id="CHEBI:15378"/>
        <dbReference type="ChEBI" id="CHEBI:30013"/>
        <dbReference type="ChEBI" id="CHEBI:30616"/>
        <dbReference type="ChEBI" id="CHEBI:61977"/>
        <dbReference type="ChEBI" id="CHEBI:456216"/>
        <dbReference type="EC" id="2.7.12.1"/>
    </reaction>
</comment>
<accession>A0AAD9MB56</accession>
<evidence type="ECO:0000256" key="10">
    <source>
        <dbReference type="ARBA" id="ARBA00051680"/>
    </source>
</evidence>
<reference evidence="14" key="1">
    <citation type="journal article" date="2023" name="Mol. Plant Microbe Interact.">
        <title>Elucidating the Obligate Nature and Biological Capacity of an Invasive Fungal Corn Pathogen.</title>
        <authorList>
            <person name="MacCready J.S."/>
            <person name="Roggenkamp E.M."/>
            <person name="Gdanetz K."/>
            <person name="Chilvers M.I."/>
        </authorList>
    </citation>
    <scope>NUCLEOTIDE SEQUENCE</scope>
    <source>
        <strain evidence="14">PM02</strain>
    </source>
</reference>
<dbReference type="GO" id="GO:0005634">
    <property type="term" value="C:nucleus"/>
    <property type="evidence" value="ECO:0007669"/>
    <property type="project" value="TreeGrafter"/>
</dbReference>
<dbReference type="CDD" id="cd14134">
    <property type="entry name" value="PKc_CLK"/>
    <property type="match status" value="1"/>
</dbReference>
<comment type="similarity">
    <text evidence="7">Belongs to the protein kinase superfamily. CMGC Ser/Thr protein kinase family. Lammer subfamily.</text>
</comment>
<dbReference type="InterPro" id="IPR011009">
    <property type="entry name" value="Kinase-like_dom_sf"/>
</dbReference>
<dbReference type="EC" id="2.7.12.1" evidence="1"/>
<feature type="region of interest" description="Disordered" evidence="12">
    <location>
        <begin position="178"/>
        <end position="274"/>
    </location>
</feature>